<keyword evidence="2 8" id="KW-0474">Menaquinone biosynthesis</keyword>
<dbReference type="PIRSF" id="PIRSF005355">
    <property type="entry name" value="UBIAD1"/>
    <property type="match status" value="1"/>
</dbReference>
<comment type="pathway">
    <text evidence="8">Quinol/quinone metabolism; menaquinone biosynthesis; menaquinol from 1,4-dihydroxy-2-naphthoate: step 1/2.</text>
</comment>
<feature type="transmembrane region" description="Helical" evidence="8">
    <location>
        <begin position="177"/>
        <end position="197"/>
    </location>
</feature>
<keyword evidence="4 8" id="KW-0808">Transferase</keyword>
<dbReference type="Pfam" id="PF01040">
    <property type="entry name" value="UbiA"/>
    <property type="match status" value="1"/>
</dbReference>
<evidence type="ECO:0000256" key="5">
    <source>
        <dbReference type="ARBA" id="ARBA00022692"/>
    </source>
</evidence>
<gene>
    <name evidence="8 10" type="primary">menA</name>
    <name evidence="10" type="ORF">D1013_13385</name>
</gene>
<feature type="transmembrane region" description="Helical" evidence="8">
    <location>
        <begin position="40"/>
        <end position="58"/>
    </location>
</feature>
<evidence type="ECO:0000313" key="10">
    <source>
        <dbReference type="EMBL" id="AYN68300.1"/>
    </source>
</evidence>
<comment type="catalytic activity">
    <reaction evidence="8">
        <text>an all-trans-polyprenyl diphosphate + 1,4-dihydroxy-2-naphthoate + H(+) = a 2-demethylmenaquinol + CO2 + diphosphate</text>
        <dbReference type="Rhea" id="RHEA:26478"/>
        <dbReference type="Rhea" id="RHEA-COMP:9563"/>
        <dbReference type="Rhea" id="RHEA-COMP:9564"/>
        <dbReference type="ChEBI" id="CHEBI:11173"/>
        <dbReference type="ChEBI" id="CHEBI:15378"/>
        <dbReference type="ChEBI" id="CHEBI:16526"/>
        <dbReference type="ChEBI" id="CHEBI:33019"/>
        <dbReference type="ChEBI" id="CHEBI:55437"/>
        <dbReference type="ChEBI" id="CHEBI:58914"/>
        <dbReference type="EC" id="2.5.1.74"/>
    </reaction>
</comment>
<keyword evidence="11" id="KW-1185">Reference proteome</keyword>
<dbReference type="EMBL" id="CP032050">
    <property type="protein sequence ID" value="AYN68300.1"/>
    <property type="molecule type" value="Genomic_DNA"/>
</dbReference>
<feature type="transmembrane region" description="Helical" evidence="8">
    <location>
        <begin position="119"/>
        <end position="138"/>
    </location>
</feature>
<dbReference type="PANTHER" id="PTHR13929:SF0">
    <property type="entry name" value="UBIA PRENYLTRANSFERASE DOMAIN-CONTAINING PROTEIN 1"/>
    <property type="match status" value="1"/>
</dbReference>
<dbReference type="GO" id="GO:0009234">
    <property type="term" value="P:menaquinone biosynthetic process"/>
    <property type="evidence" value="ECO:0007669"/>
    <property type="project" value="UniProtKB-UniRule"/>
</dbReference>
<comment type="function">
    <text evidence="8">Conversion of 1,4-dihydroxy-2-naphthoate (DHNA) to demethylmenaquinone (DMK).</text>
</comment>
<keyword evidence="3 8" id="KW-1003">Cell membrane</keyword>
<organism evidence="10 11">
    <name type="scientific">Euzebyella marina</name>
    <dbReference type="NCBI Taxonomy" id="1761453"/>
    <lineage>
        <taxon>Bacteria</taxon>
        <taxon>Pseudomonadati</taxon>
        <taxon>Bacteroidota</taxon>
        <taxon>Flavobacteriia</taxon>
        <taxon>Flavobacteriales</taxon>
        <taxon>Flavobacteriaceae</taxon>
        <taxon>Euzebyella</taxon>
    </lineage>
</organism>
<proteinExistence type="inferred from homology"/>
<dbReference type="AlphaFoldDB" id="A0A3G2L7S2"/>
<accession>A0A3G2L7S2</accession>
<dbReference type="HAMAP" id="MF_01937">
    <property type="entry name" value="MenA_1"/>
    <property type="match status" value="1"/>
</dbReference>
<dbReference type="RefSeq" id="WP_121849314.1">
    <property type="nucleotide sequence ID" value="NZ_CP032050.1"/>
</dbReference>
<dbReference type="PANTHER" id="PTHR13929">
    <property type="entry name" value="1,4-DIHYDROXY-2-NAPHTHOATE OCTAPRENYLTRANSFERASE"/>
    <property type="match status" value="1"/>
</dbReference>
<comment type="subcellular location">
    <subcellularLocation>
        <location evidence="8">Cell membrane</location>
        <topology evidence="8">Multi-pass membrane protein</topology>
    </subcellularLocation>
    <subcellularLocation>
        <location evidence="1">Membrane</location>
        <topology evidence="1">Multi-pass membrane protein</topology>
    </subcellularLocation>
</comment>
<evidence type="ECO:0000256" key="6">
    <source>
        <dbReference type="ARBA" id="ARBA00022989"/>
    </source>
</evidence>
<dbReference type="InterPro" id="IPR026046">
    <property type="entry name" value="UBIAD1"/>
</dbReference>
<evidence type="ECO:0000256" key="9">
    <source>
        <dbReference type="NCBIfam" id="TIGR00751"/>
    </source>
</evidence>
<evidence type="ECO:0000256" key="8">
    <source>
        <dbReference type="HAMAP-Rule" id="MF_01937"/>
    </source>
</evidence>
<dbReference type="InterPro" id="IPR044878">
    <property type="entry name" value="UbiA_sf"/>
</dbReference>
<evidence type="ECO:0000256" key="3">
    <source>
        <dbReference type="ARBA" id="ARBA00022475"/>
    </source>
</evidence>
<evidence type="ECO:0000313" key="11">
    <source>
        <dbReference type="Proteomes" id="UP000276309"/>
    </source>
</evidence>
<keyword evidence="7 8" id="KW-0472">Membrane</keyword>
<comment type="similarity">
    <text evidence="8">Belongs to the MenA family. Type 1 subfamily.</text>
</comment>
<dbReference type="PROSITE" id="PS51257">
    <property type="entry name" value="PROKAR_LIPOPROTEIN"/>
    <property type="match status" value="1"/>
</dbReference>
<reference evidence="10 11" key="1">
    <citation type="submission" date="2018-08" db="EMBL/GenBank/DDBJ databases">
        <title>The reduced genetic potential of extracellular carbohydrate catabolism in Euzebyella marina RN62, a Flavobacteriia bacterium isolated from the hadal water.</title>
        <authorList>
            <person name="Xue C."/>
        </authorList>
    </citation>
    <scope>NUCLEOTIDE SEQUENCE [LARGE SCALE GENOMIC DNA]</scope>
    <source>
        <strain evidence="10 11">RN62</strain>
    </source>
</reference>
<dbReference type="KEGG" id="emar:D1013_13385"/>
<dbReference type="GO" id="GO:0042371">
    <property type="term" value="P:vitamin K biosynthetic process"/>
    <property type="evidence" value="ECO:0007669"/>
    <property type="project" value="TreeGrafter"/>
</dbReference>
<dbReference type="NCBIfam" id="TIGR00751">
    <property type="entry name" value="menA"/>
    <property type="match status" value="1"/>
</dbReference>
<dbReference type="InterPro" id="IPR004657">
    <property type="entry name" value="MenA"/>
</dbReference>
<name>A0A3G2L7S2_9FLAO</name>
<evidence type="ECO:0000256" key="4">
    <source>
        <dbReference type="ARBA" id="ARBA00022679"/>
    </source>
</evidence>
<dbReference type="EC" id="2.5.1.74" evidence="8 9"/>
<dbReference type="UniPathway" id="UPA00079">
    <property type="reaction ID" value="UER00168"/>
</dbReference>
<evidence type="ECO:0000256" key="1">
    <source>
        <dbReference type="ARBA" id="ARBA00004141"/>
    </source>
</evidence>
<feature type="transmembrane region" description="Helical" evidence="8">
    <location>
        <begin position="150"/>
        <end position="171"/>
    </location>
</feature>
<dbReference type="Gene3D" id="1.10.357.140">
    <property type="entry name" value="UbiA prenyltransferase"/>
    <property type="match status" value="1"/>
</dbReference>
<dbReference type="GO" id="GO:0046428">
    <property type="term" value="F:1,4-dihydroxy-2-naphthoate polyprenyltransferase activity"/>
    <property type="evidence" value="ECO:0007669"/>
    <property type="project" value="UniProtKB-UniRule"/>
</dbReference>
<feature type="transmembrane region" description="Helical" evidence="8">
    <location>
        <begin position="280"/>
        <end position="296"/>
    </location>
</feature>
<dbReference type="CDD" id="cd13962">
    <property type="entry name" value="PT_UbiA_UBIAD1"/>
    <property type="match status" value="1"/>
</dbReference>
<protein>
    <recommendedName>
        <fullName evidence="8 9">1,4-dihydroxy-2-naphthoate octaprenyltransferase</fullName>
        <shortName evidence="8">DHNA-octaprenyltransferase</shortName>
        <ecNumber evidence="8 9">2.5.1.74</ecNumber>
    </recommendedName>
</protein>
<keyword evidence="5 8" id="KW-0812">Transmembrane</keyword>
<keyword evidence="6 8" id="KW-1133">Transmembrane helix</keyword>
<dbReference type="Proteomes" id="UP000276309">
    <property type="component" value="Chromosome"/>
</dbReference>
<dbReference type="OrthoDB" id="9767568at2"/>
<feature type="transmembrane region" description="Helical" evidence="8">
    <location>
        <begin position="225"/>
        <end position="243"/>
    </location>
</feature>
<feature type="transmembrane region" description="Helical" evidence="8">
    <location>
        <begin position="94"/>
        <end position="113"/>
    </location>
</feature>
<evidence type="ECO:0000256" key="2">
    <source>
        <dbReference type="ARBA" id="ARBA00022428"/>
    </source>
</evidence>
<sequence>MTKFKAWVGAARLRTLPLSVSGILVGTALACYDGQFNSEIFLLALLTTVAFQITSNFANDYGDGVKGTDNEDRIGPQRALQSGVLKRKELKKGIIISMVIDFILVIMLIYVAFGFEKMLYPLIFLVLGVLSIWAAIKYTVGRSAYGYRGLGDLFVFLFFGLLAVLGSMFLYTKHLTVLALLPAIAIGALSTGVLNLNNLRDFNSDRKANKKTLVVNIGFNNGKKYHYGLLLSAFVSIIAYSFISFKGWYVMLPLLAFIPIFIHLGKVYQTNEPRLFDPELKKLALSTFLLAVLLYANCNIFL</sequence>
<evidence type="ECO:0000256" key="7">
    <source>
        <dbReference type="ARBA" id="ARBA00023136"/>
    </source>
</evidence>
<dbReference type="GO" id="GO:0005886">
    <property type="term" value="C:plasma membrane"/>
    <property type="evidence" value="ECO:0007669"/>
    <property type="project" value="UniProtKB-SubCell"/>
</dbReference>
<dbReference type="InterPro" id="IPR000537">
    <property type="entry name" value="UbiA_prenyltransferase"/>
</dbReference>